<reference evidence="1 2" key="1">
    <citation type="journal article" date="2015" name="Nature">
        <title>rRNA introns, odd ribosomes, and small enigmatic genomes across a large radiation of phyla.</title>
        <authorList>
            <person name="Brown C.T."/>
            <person name="Hug L.A."/>
            <person name="Thomas B.C."/>
            <person name="Sharon I."/>
            <person name="Castelle C.J."/>
            <person name="Singh A."/>
            <person name="Wilkins M.J."/>
            <person name="Williams K.H."/>
            <person name="Banfield J.F."/>
        </authorList>
    </citation>
    <scope>NUCLEOTIDE SEQUENCE [LARGE SCALE GENOMIC DNA]</scope>
</reference>
<dbReference type="PATRIC" id="fig|1618634.3.peg.424"/>
<dbReference type="InterPro" id="IPR014942">
    <property type="entry name" value="AbiEii"/>
</dbReference>
<evidence type="ECO:0008006" key="3">
    <source>
        <dbReference type="Google" id="ProtNLM"/>
    </source>
</evidence>
<dbReference type="AlphaFoldDB" id="A0A0G0NM29"/>
<proteinExistence type="predicted"/>
<name>A0A0G0NM29_9BACT</name>
<dbReference type="Gene3D" id="3.10.450.620">
    <property type="entry name" value="JHP933, nucleotidyltransferase-like core domain"/>
    <property type="match status" value="1"/>
</dbReference>
<accession>A0A0G0NM29</accession>
<organism evidence="1 2">
    <name type="scientific">Candidatus Falkowbacteria bacterium GW2011_GWA2_39_24</name>
    <dbReference type="NCBI Taxonomy" id="1618634"/>
    <lineage>
        <taxon>Bacteria</taxon>
        <taxon>Candidatus Falkowiibacteriota</taxon>
    </lineage>
</organism>
<comment type="caution">
    <text evidence="1">The sequence shown here is derived from an EMBL/GenBank/DDBJ whole genome shotgun (WGS) entry which is preliminary data.</text>
</comment>
<evidence type="ECO:0000313" key="2">
    <source>
        <dbReference type="Proteomes" id="UP000034048"/>
    </source>
</evidence>
<dbReference type="Proteomes" id="UP000034048">
    <property type="component" value="Unassembled WGS sequence"/>
</dbReference>
<dbReference type="EMBL" id="LBWS01000036">
    <property type="protein sequence ID" value="KKR13871.1"/>
    <property type="molecule type" value="Genomic_DNA"/>
</dbReference>
<gene>
    <name evidence="1" type="ORF">UT42_C0036G0008</name>
</gene>
<sequence>MISRSYIKELATKYQTIEENVAREYCQHLFLSYMNKLKGSEKLLFKGGTALRIIFNSPRFSEDLDFSAINSGNINVEEINHIIDDVLGKMLIDGIQVEKQLNPGTKGETTGGYFAIINMQMLEFSTELQIQVSFRRPDEAKSNRTIINNDFVPSYLINFLDESILVAEKVKALLERKLPRDFFDLYFILKHRSLVKYIPREPNLKNDILSLIDNSDDFEKELKLFLPINFHSILKDFKERLKREVDMYISN</sequence>
<evidence type="ECO:0000313" key="1">
    <source>
        <dbReference type="EMBL" id="KKR13871.1"/>
    </source>
</evidence>
<dbReference type="Pfam" id="PF08843">
    <property type="entry name" value="AbiEii"/>
    <property type="match status" value="1"/>
</dbReference>
<protein>
    <recommendedName>
        <fullName evidence="3">Abortive infection protein AbiGII</fullName>
    </recommendedName>
</protein>